<evidence type="ECO:0000256" key="1">
    <source>
        <dbReference type="SAM" id="MobiDB-lite"/>
    </source>
</evidence>
<evidence type="ECO:0000256" key="2">
    <source>
        <dbReference type="SAM" id="Phobius"/>
    </source>
</evidence>
<keyword evidence="5" id="KW-1185">Reference proteome</keyword>
<feature type="region of interest" description="Disordered" evidence="1">
    <location>
        <begin position="1"/>
        <end position="84"/>
    </location>
</feature>
<dbReference type="NCBIfam" id="NF033635">
    <property type="entry name" value="SLATT_fungal"/>
    <property type="match status" value="1"/>
</dbReference>
<dbReference type="InterPro" id="IPR041622">
    <property type="entry name" value="SLATT_fungi"/>
</dbReference>
<evidence type="ECO:0000313" key="5">
    <source>
        <dbReference type="Proteomes" id="UP000076154"/>
    </source>
</evidence>
<protein>
    <recommendedName>
        <fullName evidence="3">SMODS and SLOG-associating 2TM effector domain-containing protein</fullName>
    </recommendedName>
</protein>
<reference evidence="4" key="1">
    <citation type="submission" date="2018-04" db="EMBL/GenBank/DDBJ databases">
        <title>Whole genome sequencing of Hypsizygus marmoreus.</title>
        <authorList>
            <person name="Choi I.-G."/>
            <person name="Min B."/>
            <person name="Kim J.-G."/>
            <person name="Kim S."/>
            <person name="Oh Y.-L."/>
            <person name="Kong W.-S."/>
            <person name="Park H."/>
            <person name="Jeong J."/>
            <person name="Song E.-S."/>
        </authorList>
    </citation>
    <scope>NUCLEOTIDE SEQUENCE [LARGE SCALE GENOMIC DNA]</scope>
    <source>
        <strain evidence="4">51987-8</strain>
    </source>
</reference>
<evidence type="ECO:0000313" key="4">
    <source>
        <dbReference type="EMBL" id="RDB29423.1"/>
    </source>
</evidence>
<sequence length="260" mass="28508">MDNRERDTTQLAQQQHQSAAADHTNPSPPSSNLAASHLQHVEPLPRSAEKLDEETLRVPNVRRDGSRGRRLGTPLPPLPQARIPLGSGTIDTQHSGRLQSEIDWIVPVEDKPAPRRTVGERLQPTLDVAQTELDKCAMKARMTSYALNVAIGLQVLLGSLTTGLSAVTTGRQTAIVTTVLGGLATITASYLARARGSNEPELSITRAKDLEKFIRECQVFLMDHGHVYTAEHDDELFAFRDKFEEVMGNAIGERKLSPPV</sequence>
<feature type="compositionally biased region" description="Basic and acidic residues" evidence="1">
    <location>
        <begin position="47"/>
        <end position="67"/>
    </location>
</feature>
<dbReference type="Pfam" id="PF18142">
    <property type="entry name" value="SLATT_fungal"/>
    <property type="match status" value="1"/>
</dbReference>
<name>A0A369KCB3_HYPMA</name>
<dbReference type="AlphaFoldDB" id="A0A369KCB3"/>
<accession>A0A369KCB3</accession>
<feature type="domain" description="SMODS and SLOG-associating 2TM effector" evidence="3">
    <location>
        <begin position="129"/>
        <end position="249"/>
    </location>
</feature>
<gene>
    <name evidence="4" type="ORF">Hypma_014925</name>
</gene>
<feature type="compositionally biased region" description="Low complexity" evidence="1">
    <location>
        <begin position="10"/>
        <end position="21"/>
    </location>
</feature>
<feature type="transmembrane region" description="Helical" evidence="2">
    <location>
        <begin position="145"/>
        <end position="167"/>
    </location>
</feature>
<organism evidence="4 5">
    <name type="scientific">Hypsizygus marmoreus</name>
    <name type="common">White beech mushroom</name>
    <name type="synonym">Agaricus marmoreus</name>
    <dbReference type="NCBI Taxonomy" id="39966"/>
    <lineage>
        <taxon>Eukaryota</taxon>
        <taxon>Fungi</taxon>
        <taxon>Dikarya</taxon>
        <taxon>Basidiomycota</taxon>
        <taxon>Agaricomycotina</taxon>
        <taxon>Agaricomycetes</taxon>
        <taxon>Agaricomycetidae</taxon>
        <taxon>Agaricales</taxon>
        <taxon>Tricholomatineae</taxon>
        <taxon>Lyophyllaceae</taxon>
        <taxon>Hypsizygus</taxon>
    </lineage>
</organism>
<keyword evidence="2" id="KW-1133">Transmembrane helix</keyword>
<evidence type="ECO:0000259" key="3">
    <source>
        <dbReference type="Pfam" id="PF18142"/>
    </source>
</evidence>
<proteinExistence type="predicted"/>
<dbReference type="Proteomes" id="UP000076154">
    <property type="component" value="Unassembled WGS sequence"/>
</dbReference>
<comment type="caution">
    <text evidence="4">The sequence shown here is derived from an EMBL/GenBank/DDBJ whole genome shotgun (WGS) entry which is preliminary data.</text>
</comment>
<feature type="transmembrane region" description="Helical" evidence="2">
    <location>
        <begin position="173"/>
        <end position="192"/>
    </location>
</feature>
<keyword evidence="2" id="KW-0812">Transmembrane</keyword>
<dbReference type="OrthoDB" id="3245801at2759"/>
<dbReference type="InParanoid" id="A0A369KCB3"/>
<keyword evidence="2" id="KW-0472">Membrane</keyword>
<dbReference type="EMBL" id="LUEZ02000010">
    <property type="protein sequence ID" value="RDB29423.1"/>
    <property type="molecule type" value="Genomic_DNA"/>
</dbReference>